<keyword evidence="2" id="KW-1185">Reference proteome</keyword>
<dbReference type="Proteomes" id="UP001289374">
    <property type="component" value="Unassembled WGS sequence"/>
</dbReference>
<reference evidence="1" key="1">
    <citation type="submission" date="2020-06" db="EMBL/GenBank/DDBJ databases">
        <authorList>
            <person name="Li T."/>
            <person name="Hu X."/>
            <person name="Zhang T."/>
            <person name="Song X."/>
            <person name="Zhang H."/>
            <person name="Dai N."/>
            <person name="Sheng W."/>
            <person name="Hou X."/>
            <person name="Wei L."/>
        </authorList>
    </citation>
    <scope>NUCLEOTIDE SEQUENCE</scope>
    <source>
        <strain evidence="1">K16</strain>
        <tissue evidence="1">Leaf</tissue>
    </source>
</reference>
<dbReference type="EMBL" id="JACGWL010000006">
    <property type="protein sequence ID" value="KAK4401219.1"/>
    <property type="molecule type" value="Genomic_DNA"/>
</dbReference>
<name>A0AAE1WXU5_9LAMI</name>
<proteinExistence type="predicted"/>
<evidence type="ECO:0000313" key="2">
    <source>
        <dbReference type="Proteomes" id="UP001289374"/>
    </source>
</evidence>
<organism evidence="1 2">
    <name type="scientific">Sesamum angolense</name>
    <dbReference type="NCBI Taxonomy" id="2727404"/>
    <lineage>
        <taxon>Eukaryota</taxon>
        <taxon>Viridiplantae</taxon>
        <taxon>Streptophyta</taxon>
        <taxon>Embryophyta</taxon>
        <taxon>Tracheophyta</taxon>
        <taxon>Spermatophyta</taxon>
        <taxon>Magnoliopsida</taxon>
        <taxon>eudicotyledons</taxon>
        <taxon>Gunneridae</taxon>
        <taxon>Pentapetalae</taxon>
        <taxon>asterids</taxon>
        <taxon>lamiids</taxon>
        <taxon>Lamiales</taxon>
        <taxon>Pedaliaceae</taxon>
        <taxon>Sesamum</taxon>
    </lineage>
</organism>
<comment type="caution">
    <text evidence="1">The sequence shown here is derived from an EMBL/GenBank/DDBJ whole genome shotgun (WGS) entry which is preliminary data.</text>
</comment>
<dbReference type="AlphaFoldDB" id="A0AAE1WXU5"/>
<protein>
    <submittedName>
        <fullName evidence="1">Uncharacterized protein</fullName>
    </submittedName>
</protein>
<accession>A0AAE1WXU5</accession>
<dbReference type="PANTHER" id="PTHR35506">
    <property type="entry name" value="OS02G0135600 PROTEIN"/>
    <property type="match status" value="1"/>
</dbReference>
<gene>
    <name evidence="1" type="ORF">Sango_1228000</name>
</gene>
<sequence length="398" mass="45789">MDSTNKSLLSEICGEALRGGVSDCSYNRRFGFAFSGCFECRKLSRGKKLRYEFEEIVRLSEKSHFTINEVEALHELFKKLSSFQSLMTKQATAGLCMRLWLVISFVRVEGGWKRLKWFLNFIYFSFEELQLALFRTVCGENLFLDRRLKKLLCAIPAAFAYRRLRMLDADKDGTSLLFFPVLFLTLRWKIERFRDNFLVPVSLEEPELTNSPYNSPHYSWRCREVNQVLFASVFLFAVEKLAKHNNNPNKIEFGVAIRIRIRTKMADKPSRALVLYGDGLARFISPAQTHLHSFASRACCGFLALPHSPPSASFNALQDPKGIGEDKSEEKRAFPTLEERHYCPMLLAQYQKAVTRVDTVESFTFRDIIENGGNLVIPADRVLHEVAFKLWKAPKYGA</sequence>
<evidence type="ECO:0000313" key="1">
    <source>
        <dbReference type="EMBL" id="KAK4401219.1"/>
    </source>
</evidence>
<reference evidence="1" key="2">
    <citation type="journal article" date="2024" name="Plant">
        <title>Genomic evolution and insights into agronomic trait innovations of Sesamum species.</title>
        <authorList>
            <person name="Miao H."/>
            <person name="Wang L."/>
            <person name="Qu L."/>
            <person name="Liu H."/>
            <person name="Sun Y."/>
            <person name="Le M."/>
            <person name="Wang Q."/>
            <person name="Wei S."/>
            <person name="Zheng Y."/>
            <person name="Lin W."/>
            <person name="Duan Y."/>
            <person name="Cao H."/>
            <person name="Xiong S."/>
            <person name="Wang X."/>
            <person name="Wei L."/>
            <person name="Li C."/>
            <person name="Ma Q."/>
            <person name="Ju M."/>
            <person name="Zhao R."/>
            <person name="Li G."/>
            <person name="Mu C."/>
            <person name="Tian Q."/>
            <person name="Mei H."/>
            <person name="Zhang T."/>
            <person name="Gao T."/>
            <person name="Zhang H."/>
        </authorList>
    </citation>
    <scope>NUCLEOTIDE SEQUENCE</scope>
    <source>
        <strain evidence="1">K16</strain>
    </source>
</reference>
<dbReference type="PANTHER" id="PTHR35506:SF1">
    <property type="entry name" value="OS02G0135600 PROTEIN"/>
    <property type="match status" value="1"/>
</dbReference>